<organism evidence="4 5">
    <name type="scientific">Pomacea canaliculata</name>
    <name type="common">Golden apple snail</name>
    <dbReference type="NCBI Taxonomy" id="400727"/>
    <lineage>
        <taxon>Eukaryota</taxon>
        <taxon>Metazoa</taxon>
        <taxon>Spiralia</taxon>
        <taxon>Lophotrochozoa</taxon>
        <taxon>Mollusca</taxon>
        <taxon>Gastropoda</taxon>
        <taxon>Caenogastropoda</taxon>
        <taxon>Architaenioglossa</taxon>
        <taxon>Ampullarioidea</taxon>
        <taxon>Ampullariidae</taxon>
        <taxon>Pomacea</taxon>
    </lineage>
</organism>
<gene>
    <name evidence="4" type="ORF">C0Q70_18523</name>
</gene>
<keyword evidence="5" id="KW-1185">Reference proteome</keyword>
<feature type="signal peptide" evidence="2">
    <location>
        <begin position="1"/>
        <end position="17"/>
    </location>
</feature>
<dbReference type="PANTHER" id="PTHR48081">
    <property type="entry name" value="AB HYDROLASE SUPERFAMILY PROTEIN C4A8.06C"/>
    <property type="match status" value="1"/>
</dbReference>
<dbReference type="InterPro" id="IPR050300">
    <property type="entry name" value="GDXG_lipolytic_enzyme"/>
</dbReference>
<keyword evidence="2" id="KW-0732">Signal</keyword>
<dbReference type="AlphaFoldDB" id="A0A2T7NGR9"/>
<dbReference type="Gene3D" id="3.40.50.1820">
    <property type="entry name" value="alpha/beta hydrolase"/>
    <property type="match status" value="1"/>
</dbReference>
<dbReference type="SUPFAM" id="SSF53474">
    <property type="entry name" value="alpha/beta-Hydrolases"/>
    <property type="match status" value="1"/>
</dbReference>
<feature type="chain" id="PRO_5015475989" description="Alpha/beta hydrolase fold-3 domain-containing protein" evidence="2">
    <location>
        <begin position="18"/>
        <end position="417"/>
    </location>
</feature>
<reference evidence="4 5" key="1">
    <citation type="submission" date="2018-04" db="EMBL/GenBank/DDBJ databases">
        <title>The genome of golden apple snail Pomacea canaliculata provides insight into stress tolerance and invasive adaptation.</title>
        <authorList>
            <person name="Liu C."/>
            <person name="Liu B."/>
            <person name="Ren Y."/>
            <person name="Zhang Y."/>
            <person name="Wang H."/>
            <person name="Li S."/>
            <person name="Jiang F."/>
            <person name="Yin L."/>
            <person name="Zhang G."/>
            <person name="Qian W."/>
            <person name="Fan W."/>
        </authorList>
    </citation>
    <scope>NUCLEOTIDE SEQUENCE [LARGE SCALE GENOMIC DNA]</scope>
    <source>
        <strain evidence="4">SZHN2017</strain>
        <tissue evidence="4">Muscle</tissue>
    </source>
</reference>
<dbReference type="STRING" id="400727.A0A2T7NGR9"/>
<evidence type="ECO:0000313" key="4">
    <source>
        <dbReference type="EMBL" id="PVD20369.1"/>
    </source>
</evidence>
<comment type="caution">
    <text evidence="4">The sequence shown here is derived from an EMBL/GenBank/DDBJ whole genome shotgun (WGS) entry which is preliminary data.</text>
</comment>
<dbReference type="OrthoDB" id="408631at2759"/>
<protein>
    <recommendedName>
        <fullName evidence="3">Alpha/beta hydrolase fold-3 domain-containing protein</fullName>
    </recommendedName>
</protein>
<feature type="domain" description="Alpha/beta hydrolase fold-3" evidence="3">
    <location>
        <begin position="122"/>
        <end position="243"/>
    </location>
</feature>
<proteinExistence type="predicted"/>
<dbReference type="PANTHER" id="PTHR48081:SF8">
    <property type="entry name" value="ALPHA_BETA HYDROLASE FOLD-3 DOMAIN-CONTAINING PROTEIN-RELATED"/>
    <property type="match status" value="1"/>
</dbReference>
<dbReference type="GO" id="GO:0016787">
    <property type="term" value="F:hydrolase activity"/>
    <property type="evidence" value="ECO:0007669"/>
    <property type="project" value="UniProtKB-KW"/>
</dbReference>
<evidence type="ECO:0000256" key="2">
    <source>
        <dbReference type="SAM" id="SignalP"/>
    </source>
</evidence>
<sequence>MRVLLLLLLSVLLVALAYRVHLVLQRPLPPGLPEPEKVRWLDETGRIALAVSSIIQHLGFNPAHDNLKFFINTVFSLTFNPLPWQRPEPVTLTVSQDVYSGVPVSVYTPHRAPSATHTQPTIVYFHGGGWTWMSVGKYPTSRSLDTLSIPSILVCPYRYRKAPHHVFPAAYEDCLAVTRYVVKHALQLGVRQDAIMVAGDGAGGNLAAAVALALRDKLSMQILINPALQALNLATPSYQDNAKLLPGITSPEKEATNWLRYAGLPALYLPALLANQHVPRQQGQQLEPHVDSRLHLPGYLNLTRRHTAALGDPDPEVAAQIGVKVADPRFCPMLASDVSGAANAYVIVSQYDVLRDEAVMYAHRLHQSKVKVKLKHYPNAFHGFFLFAGGGWLTFRDSLQAMEDLVDFINVNVFGIY</sequence>
<evidence type="ECO:0000313" key="5">
    <source>
        <dbReference type="Proteomes" id="UP000245119"/>
    </source>
</evidence>
<dbReference type="EMBL" id="PZQS01000012">
    <property type="protein sequence ID" value="PVD20369.1"/>
    <property type="molecule type" value="Genomic_DNA"/>
</dbReference>
<dbReference type="Pfam" id="PF07859">
    <property type="entry name" value="Abhydrolase_3"/>
    <property type="match status" value="2"/>
</dbReference>
<evidence type="ECO:0000256" key="1">
    <source>
        <dbReference type="ARBA" id="ARBA00022801"/>
    </source>
</evidence>
<dbReference type="InterPro" id="IPR029058">
    <property type="entry name" value="AB_hydrolase_fold"/>
</dbReference>
<feature type="domain" description="Alpha/beta hydrolase fold-3" evidence="3">
    <location>
        <begin position="322"/>
        <end position="385"/>
    </location>
</feature>
<dbReference type="Proteomes" id="UP000245119">
    <property type="component" value="Linkage Group LG12"/>
</dbReference>
<evidence type="ECO:0000259" key="3">
    <source>
        <dbReference type="Pfam" id="PF07859"/>
    </source>
</evidence>
<name>A0A2T7NGR9_POMCA</name>
<keyword evidence="1" id="KW-0378">Hydrolase</keyword>
<accession>A0A2T7NGR9</accession>
<dbReference type="InterPro" id="IPR013094">
    <property type="entry name" value="AB_hydrolase_3"/>
</dbReference>